<dbReference type="SUPFAM" id="SSF54523">
    <property type="entry name" value="Pili subunits"/>
    <property type="match status" value="1"/>
</dbReference>
<sequence>MSEEHPRRVRWVEVLVVAIVLLVLAALLLPAMPRSAGEASRRMQCGNNIKQLCLGLQNYHDTFQSLPAGARQRTTPPEHLTSSWGPSWLVATLPFCEQKILFDKLMQTDAEASANDYVSVDLRRIAANAKIKYLLCPSSPLPETESLGGFLLVVPSYAGIMGGNESKVGPPAQHVIETMSRLVPGPYGGFAASNGMLPLNEYLSFADCIDGSSHTLIVGEVSDWYYDDARQQQNPALAFGGQSGDVAGWLAGTVVPTNLQTGREPVLADQVCNLITIEHAVGLNNKGGQRDTHPNWGTGGIGPRGLNNPLTSAHPAGATVGFLDGHVQLLTDQTDLYVLKRLAIRDDGGVIPEDY</sequence>
<dbReference type="PANTHER" id="PTHR30093:SF2">
    <property type="entry name" value="TYPE II SECRETION SYSTEM PROTEIN H"/>
    <property type="match status" value="1"/>
</dbReference>
<gene>
    <name evidence="2" type="ORF">ETAA8_06330</name>
</gene>
<dbReference type="KEGG" id="aagg:ETAA8_06330"/>
<proteinExistence type="predicted"/>
<evidence type="ECO:0000313" key="2">
    <source>
        <dbReference type="EMBL" id="QDU25564.1"/>
    </source>
</evidence>
<dbReference type="OrthoDB" id="280382at2"/>
<dbReference type="AlphaFoldDB" id="A0A517Y5P6"/>
<dbReference type="InterPro" id="IPR011453">
    <property type="entry name" value="DUF1559"/>
</dbReference>
<organism evidence="2 3">
    <name type="scientific">Anatilimnocola aggregata</name>
    <dbReference type="NCBI Taxonomy" id="2528021"/>
    <lineage>
        <taxon>Bacteria</taxon>
        <taxon>Pseudomonadati</taxon>
        <taxon>Planctomycetota</taxon>
        <taxon>Planctomycetia</taxon>
        <taxon>Pirellulales</taxon>
        <taxon>Pirellulaceae</taxon>
        <taxon>Anatilimnocola</taxon>
    </lineage>
</organism>
<evidence type="ECO:0000259" key="1">
    <source>
        <dbReference type="Pfam" id="PF07596"/>
    </source>
</evidence>
<dbReference type="EMBL" id="CP036274">
    <property type="protein sequence ID" value="QDU25564.1"/>
    <property type="molecule type" value="Genomic_DNA"/>
</dbReference>
<keyword evidence="3" id="KW-1185">Reference proteome</keyword>
<dbReference type="Proteomes" id="UP000315017">
    <property type="component" value="Chromosome"/>
</dbReference>
<evidence type="ECO:0000313" key="3">
    <source>
        <dbReference type="Proteomes" id="UP000315017"/>
    </source>
</evidence>
<dbReference type="InterPro" id="IPR045584">
    <property type="entry name" value="Pilin-like"/>
</dbReference>
<protein>
    <recommendedName>
        <fullName evidence="1">DUF1559 domain-containing protein</fullName>
    </recommendedName>
</protein>
<dbReference type="PANTHER" id="PTHR30093">
    <property type="entry name" value="GENERAL SECRETION PATHWAY PROTEIN G"/>
    <property type="match status" value="1"/>
</dbReference>
<feature type="domain" description="DUF1559" evidence="1">
    <location>
        <begin position="35"/>
        <end position="335"/>
    </location>
</feature>
<reference evidence="2 3" key="1">
    <citation type="submission" date="2019-02" db="EMBL/GenBank/DDBJ databases">
        <title>Deep-cultivation of Planctomycetes and their phenomic and genomic characterization uncovers novel biology.</title>
        <authorList>
            <person name="Wiegand S."/>
            <person name="Jogler M."/>
            <person name="Boedeker C."/>
            <person name="Pinto D."/>
            <person name="Vollmers J."/>
            <person name="Rivas-Marin E."/>
            <person name="Kohn T."/>
            <person name="Peeters S.H."/>
            <person name="Heuer A."/>
            <person name="Rast P."/>
            <person name="Oberbeckmann S."/>
            <person name="Bunk B."/>
            <person name="Jeske O."/>
            <person name="Meyerdierks A."/>
            <person name="Storesund J.E."/>
            <person name="Kallscheuer N."/>
            <person name="Luecker S."/>
            <person name="Lage O.M."/>
            <person name="Pohl T."/>
            <person name="Merkel B.J."/>
            <person name="Hornburger P."/>
            <person name="Mueller R.-W."/>
            <person name="Bruemmer F."/>
            <person name="Labrenz M."/>
            <person name="Spormann A.M."/>
            <person name="Op den Camp H."/>
            <person name="Overmann J."/>
            <person name="Amann R."/>
            <person name="Jetten M.S.M."/>
            <person name="Mascher T."/>
            <person name="Medema M.H."/>
            <person name="Devos D.P."/>
            <person name="Kaster A.-K."/>
            <person name="Ovreas L."/>
            <person name="Rohde M."/>
            <person name="Galperin M.Y."/>
            <person name="Jogler C."/>
        </authorList>
    </citation>
    <scope>NUCLEOTIDE SEQUENCE [LARGE SCALE GENOMIC DNA]</scope>
    <source>
        <strain evidence="2 3">ETA_A8</strain>
    </source>
</reference>
<dbReference type="Pfam" id="PF07596">
    <property type="entry name" value="SBP_bac_10"/>
    <property type="match status" value="1"/>
</dbReference>
<name>A0A517Y5P6_9BACT</name>
<accession>A0A517Y5P6</accession>